<sequence length="128" mass="13820">MQRDSEERTRRALALLDRLESGAPNRVTANLKAFDEEAVDLILGFAFADIVSRDGLDLRTREMLTVAMLSAMGTAPGQLDFHMRAAMNCGVKRSEIVEIVYQVAVYAGVPAAMNAITSAKKAFAAADA</sequence>
<dbReference type="InterPro" id="IPR052512">
    <property type="entry name" value="4CMD/NDH-1_regulator"/>
</dbReference>
<evidence type="ECO:0000313" key="2">
    <source>
        <dbReference type="EMBL" id="OXT02851.1"/>
    </source>
</evidence>
<evidence type="ECO:0000259" key="1">
    <source>
        <dbReference type="Pfam" id="PF02627"/>
    </source>
</evidence>
<proteinExistence type="predicted"/>
<name>A0A231V4B1_9HYPH</name>
<comment type="caution">
    <text evidence="2">The sequence shown here is derived from an EMBL/GenBank/DDBJ whole genome shotgun (WGS) entry which is preliminary data.</text>
</comment>
<dbReference type="PANTHER" id="PTHR33570:SF10">
    <property type="entry name" value="GAMMA-CARBOXYMUCONOLACTONE DECARBOXYLASE"/>
    <property type="match status" value="1"/>
</dbReference>
<dbReference type="GO" id="GO:0051920">
    <property type="term" value="F:peroxiredoxin activity"/>
    <property type="evidence" value="ECO:0007669"/>
    <property type="project" value="InterPro"/>
</dbReference>
<dbReference type="Gene3D" id="1.20.1290.10">
    <property type="entry name" value="AhpD-like"/>
    <property type="match status" value="1"/>
</dbReference>
<protein>
    <submittedName>
        <fullName evidence="2">Carboxymuconolactone decarboxylase</fullName>
    </submittedName>
</protein>
<organism evidence="2 3">
    <name type="scientific">Notoacmeibacter marinus</name>
    <dbReference type="NCBI Taxonomy" id="1876515"/>
    <lineage>
        <taxon>Bacteria</taxon>
        <taxon>Pseudomonadati</taxon>
        <taxon>Pseudomonadota</taxon>
        <taxon>Alphaproteobacteria</taxon>
        <taxon>Hyphomicrobiales</taxon>
        <taxon>Notoacmeibacteraceae</taxon>
        <taxon>Notoacmeibacter</taxon>
    </lineage>
</organism>
<reference evidence="3" key="1">
    <citation type="journal article" date="2017" name="Int. J. Syst. Evol. Microbiol.">
        <title>Notoacmeibacter marinus gen. nov., sp. nov., isolated from the gut of a limpet and proposal of Notoacmeibacteraceae fam. nov. in the order Rhizobiales of the class Alphaproteobacteria.</title>
        <authorList>
            <person name="Huang Z."/>
            <person name="Guo F."/>
            <person name="Lai Q."/>
        </authorList>
    </citation>
    <scope>NUCLEOTIDE SEQUENCE [LARGE SCALE GENOMIC DNA]</scope>
    <source>
        <strain evidence="3">XMTR2A4</strain>
    </source>
</reference>
<dbReference type="SUPFAM" id="SSF69118">
    <property type="entry name" value="AhpD-like"/>
    <property type="match status" value="1"/>
</dbReference>
<accession>A0A231V4B1</accession>
<keyword evidence="3" id="KW-1185">Reference proteome</keyword>
<dbReference type="Pfam" id="PF02627">
    <property type="entry name" value="CMD"/>
    <property type="match status" value="1"/>
</dbReference>
<evidence type="ECO:0000313" key="3">
    <source>
        <dbReference type="Proteomes" id="UP000215405"/>
    </source>
</evidence>
<feature type="domain" description="Carboxymuconolactone decarboxylase-like" evidence="1">
    <location>
        <begin position="37"/>
        <end position="120"/>
    </location>
</feature>
<dbReference type="InterPro" id="IPR003779">
    <property type="entry name" value="CMD-like"/>
</dbReference>
<dbReference type="InterPro" id="IPR029032">
    <property type="entry name" value="AhpD-like"/>
</dbReference>
<dbReference type="Proteomes" id="UP000215405">
    <property type="component" value="Unassembled WGS sequence"/>
</dbReference>
<dbReference type="AlphaFoldDB" id="A0A231V4B1"/>
<gene>
    <name evidence="2" type="ORF">B7H23_01415</name>
</gene>
<dbReference type="PANTHER" id="PTHR33570">
    <property type="entry name" value="4-CARBOXYMUCONOLACTONE DECARBOXYLASE FAMILY PROTEIN"/>
    <property type="match status" value="1"/>
</dbReference>
<dbReference type="EMBL" id="NBYO01000001">
    <property type="protein sequence ID" value="OXT02851.1"/>
    <property type="molecule type" value="Genomic_DNA"/>
</dbReference>